<gene>
    <name evidence="1" type="ORF">QO005_000927</name>
</gene>
<organism evidence="1 2">
    <name type="scientific">Rhizobium paknamense</name>
    <dbReference type="NCBI Taxonomy" id="1206817"/>
    <lineage>
        <taxon>Bacteria</taxon>
        <taxon>Pseudomonadati</taxon>
        <taxon>Pseudomonadota</taxon>
        <taxon>Alphaproteobacteria</taxon>
        <taxon>Hyphomicrobiales</taxon>
        <taxon>Rhizobiaceae</taxon>
        <taxon>Rhizobium/Agrobacterium group</taxon>
        <taxon>Rhizobium</taxon>
    </lineage>
</organism>
<comment type="caution">
    <text evidence="1">The sequence shown here is derived from an EMBL/GenBank/DDBJ whole genome shotgun (WGS) entry which is preliminary data.</text>
</comment>
<evidence type="ECO:0000313" key="2">
    <source>
        <dbReference type="Proteomes" id="UP001235269"/>
    </source>
</evidence>
<reference evidence="1 2" key="1">
    <citation type="submission" date="2023-07" db="EMBL/GenBank/DDBJ databases">
        <title>Genomic Encyclopedia of Type Strains, Phase IV (KMG-IV): sequencing the most valuable type-strain genomes for metagenomic binning, comparative biology and taxonomic classification.</title>
        <authorList>
            <person name="Goeker M."/>
        </authorList>
    </citation>
    <scope>NUCLEOTIDE SEQUENCE [LARGE SCALE GENOMIC DNA]</scope>
    <source>
        <strain evidence="1 2">DSM 100301</strain>
    </source>
</reference>
<name>A0ABU0I8N3_9HYPH</name>
<dbReference type="RefSeq" id="WP_307156805.1">
    <property type="nucleotide sequence ID" value="NZ_JAUSWH010000002.1"/>
</dbReference>
<proteinExistence type="predicted"/>
<evidence type="ECO:0000313" key="1">
    <source>
        <dbReference type="EMBL" id="MDQ0454600.1"/>
    </source>
</evidence>
<sequence length="300" mass="32869">MMFRGKLSRSFRWLGITLIISGLLANTAYARDKPQTVDEALMAIESVDGFPQAIGPMIDAAKQHVAVVENVDASKPAALLGEAAKPAFDPATWRDNILAKIASPSTGSSVDADAFIKASQNLVESYGKAAELFQKDNKASTDSIADRLKSRPDNADLEALVSSMALPDMAAETTTTTMAMTKAIEIFFNEDPAQFAKLTTADIDGLVATYFQKFNVDNEDIKPQADLVRQSKKIAVEYALSELSQEDIKILLDFYKSDSGQAKREALIKAFNEQLLQSNKIMLKSYFVEVSAYFRSKAQQ</sequence>
<keyword evidence="2" id="KW-1185">Reference proteome</keyword>
<dbReference type="EMBL" id="JAUSWH010000002">
    <property type="protein sequence ID" value="MDQ0454600.1"/>
    <property type="molecule type" value="Genomic_DNA"/>
</dbReference>
<evidence type="ECO:0008006" key="3">
    <source>
        <dbReference type="Google" id="ProtNLM"/>
    </source>
</evidence>
<accession>A0ABU0I8N3</accession>
<protein>
    <recommendedName>
        <fullName evidence="3">DUF2059 domain-containing protein</fullName>
    </recommendedName>
</protein>
<dbReference type="Proteomes" id="UP001235269">
    <property type="component" value="Unassembled WGS sequence"/>
</dbReference>